<dbReference type="Gene3D" id="3.40.50.150">
    <property type="entry name" value="Vaccinia Virus protein VP39"/>
    <property type="match status" value="1"/>
</dbReference>
<gene>
    <name evidence="1" type="ORF">CEE37_03055</name>
</gene>
<name>A0A532V339_UNCL8</name>
<organism evidence="1 2">
    <name type="scientific">candidate division LCP-89 bacterium B3_LCP</name>
    <dbReference type="NCBI Taxonomy" id="2012998"/>
    <lineage>
        <taxon>Bacteria</taxon>
        <taxon>Pseudomonadati</taxon>
        <taxon>Bacteria division LCP-89</taxon>
    </lineage>
</organism>
<dbReference type="EMBL" id="NJBN01000002">
    <property type="protein sequence ID" value="TKJ41558.1"/>
    <property type="molecule type" value="Genomic_DNA"/>
</dbReference>
<protein>
    <recommendedName>
        <fullName evidence="3">Methyltransferase type 11 domain-containing protein</fullName>
    </recommendedName>
</protein>
<dbReference type="AlphaFoldDB" id="A0A532V339"/>
<dbReference type="Proteomes" id="UP000319619">
    <property type="component" value="Unassembled WGS sequence"/>
</dbReference>
<accession>A0A532V339</accession>
<dbReference type="SUPFAM" id="SSF53335">
    <property type="entry name" value="S-adenosyl-L-methionine-dependent methyltransferases"/>
    <property type="match status" value="1"/>
</dbReference>
<comment type="caution">
    <text evidence="1">The sequence shown here is derived from an EMBL/GenBank/DDBJ whole genome shotgun (WGS) entry which is preliminary data.</text>
</comment>
<evidence type="ECO:0000313" key="2">
    <source>
        <dbReference type="Proteomes" id="UP000319619"/>
    </source>
</evidence>
<evidence type="ECO:0008006" key="3">
    <source>
        <dbReference type="Google" id="ProtNLM"/>
    </source>
</evidence>
<dbReference type="InterPro" id="IPR029063">
    <property type="entry name" value="SAM-dependent_MTases_sf"/>
</dbReference>
<evidence type="ECO:0000313" key="1">
    <source>
        <dbReference type="EMBL" id="TKJ41558.1"/>
    </source>
</evidence>
<reference evidence="1 2" key="1">
    <citation type="submission" date="2017-06" db="EMBL/GenBank/DDBJ databases">
        <title>Novel microbial phyla capable of carbon fixation and sulfur reduction in deep-sea sediments.</title>
        <authorList>
            <person name="Huang J."/>
            <person name="Baker B."/>
            <person name="Wang Y."/>
        </authorList>
    </citation>
    <scope>NUCLEOTIDE SEQUENCE [LARGE SCALE GENOMIC DNA]</scope>
    <source>
        <strain evidence="1">B3_LCP</strain>
    </source>
</reference>
<proteinExistence type="predicted"/>
<sequence>MAVATDLPVEVEVFGVTYERYALAKLFRRLVCKYSIKTVIEIPASGAKAMPSLYSLGFALAGCSVTLVDAEAEGLAIWKKLGLDERLETVSSEELSGLKDDHRTWDLAWNFAVLPNQEQPERLIELMKSCSSAYLMFINVNRFNVGFFMHRTVHRLWKIPWTHGAISFFSPYKTKRFMRRNGVKGIDWGVVDCPPWPDSPGFRDLRLHRMEDKPHTWSCPYSEYITKSEFPAWMKWVYAGERLPLPAILKLPYSHLYYAIGQVQDEIS</sequence>